<gene>
    <name evidence="5" type="ORF">BDV96DRAFT_500894</name>
</gene>
<reference evidence="5" key="1">
    <citation type="journal article" date="2020" name="Stud. Mycol.">
        <title>101 Dothideomycetes genomes: a test case for predicting lifestyles and emergence of pathogens.</title>
        <authorList>
            <person name="Haridas S."/>
            <person name="Albert R."/>
            <person name="Binder M."/>
            <person name="Bloem J."/>
            <person name="Labutti K."/>
            <person name="Salamov A."/>
            <person name="Andreopoulos B."/>
            <person name="Baker S."/>
            <person name="Barry K."/>
            <person name="Bills G."/>
            <person name="Bluhm B."/>
            <person name="Cannon C."/>
            <person name="Castanera R."/>
            <person name="Culley D."/>
            <person name="Daum C."/>
            <person name="Ezra D."/>
            <person name="Gonzalez J."/>
            <person name="Henrissat B."/>
            <person name="Kuo A."/>
            <person name="Liang C."/>
            <person name="Lipzen A."/>
            <person name="Lutzoni F."/>
            <person name="Magnuson J."/>
            <person name="Mondo S."/>
            <person name="Nolan M."/>
            <person name="Ohm R."/>
            <person name="Pangilinan J."/>
            <person name="Park H.-J."/>
            <person name="Ramirez L."/>
            <person name="Alfaro M."/>
            <person name="Sun H."/>
            <person name="Tritt A."/>
            <person name="Yoshinaga Y."/>
            <person name="Zwiers L.-H."/>
            <person name="Turgeon B."/>
            <person name="Goodwin S."/>
            <person name="Spatafora J."/>
            <person name="Crous P."/>
            <person name="Grigoriev I."/>
        </authorList>
    </citation>
    <scope>NUCLEOTIDE SEQUENCE</scope>
    <source>
        <strain evidence="5">CBS 627.86</strain>
    </source>
</reference>
<dbReference type="PANTHER" id="PTHR43142:SF4">
    <property type="entry name" value="CARBOXYLIC ESTER HYDROLASE"/>
    <property type="match status" value="1"/>
</dbReference>
<dbReference type="AlphaFoldDB" id="A0A6A5YU84"/>
<sequence length="534" mass="60346">MEKRSEPYLRNLDFRGFVEGLTYLDPKSLQPLCHYFGGIPYALPPVGPFRFQKPRPLAACFRYGTRANPGRYTGGCGICPQPRDDPPPSVWEEDCLQSNIWIPVGEPPEGGWPVLFWIHGGFLQFGDANGSDLRLMLSETNCKVIVVEPAYRLNIFGFLASPELLDSSADFDNNAGFWDQRLALEWTWQNISYFGGNPSNITVGGYSAGSHSAFHQLAYDLGVPDEKSIVKRSIMLSNGPGMQPKSLDEAQVQFEELLQVLDIPLQAPPEEKLAKLRATDSDTLIKAIDGMKYHQFRGVTSGFVRHGLHREIDNGTFARQMKRRGIELIIGECSDEHFVYGTHRPPNSYESLFQRLQADYPLTACELLVKEYYPNKKLPSNCKTWEDAWGRIYADIQIHQLERGMVNALVRYGAGDLVHRYRIEWRVQACDEHWPKEWGVTHGTDMAIWFWGDGDRISKKEKIVIKRAFNANLAKFLKGEKMDWGTEKPLDLRVLKGDTTVAIEEDGRLANGVRIWELLKSVGATGSPSSSSKL</sequence>
<dbReference type="Gene3D" id="3.40.50.1820">
    <property type="entry name" value="alpha/beta hydrolase"/>
    <property type="match status" value="1"/>
</dbReference>
<evidence type="ECO:0000256" key="3">
    <source>
        <dbReference type="RuleBase" id="RU361235"/>
    </source>
</evidence>
<dbReference type="SUPFAM" id="SSF53474">
    <property type="entry name" value="alpha/beta-Hydrolases"/>
    <property type="match status" value="1"/>
</dbReference>
<dbReference type="EC" id="3.1.1.-" evidence="3"/>
<proteinExistence type="inferred from homology"/>
<dbReference type="InterPro" id="IPR002018">
    <property type="entry name" value="CarbesteraseB"/>
</dbReference>
<protein>
    <recommendedName>
        <fullName evidence="3">Carboxylic ester hydrolase</fullName>
        <ecNumber evidence="3">3.1.1.-</ecNumber>
    </recommendedName>
</protein>
<evidence type="ECO:0000313" key="6">
    <source>
        <dbReference type="Proteomes" id="UP000799770"/>
    </source>
</evidence>
<dbReference type="OrthoDB" id="6846267at2759"/>
<accession>A0A6A5YU84</accession>
<dbReference type="PROSITE" id="PS00122">
    <property type="entry name" value="CARBOXYLESTERASE_B_1"/>
    <property type="match status" value="1"/>
</dbReference>
<dbReference type="EMBL" id="ML977337">
    <property type="protein sequence ID" value="KAF2110692.1"/>
    <property type="molecule type" value="Genomic_DNA"/>
</dbReference>
<evidence type="ECO:0000256" key="2">
    <source>
        <dbReference type="ARBA" id="ARBA00022801"/>
    </source>
</evidence>
<name>A0A6A5YU84_9PLEO</name>
<dbReference type="InterPro" id="IPR019826">
    <property type="entry name" value="Carboxylesterase_B_AS"/>
</dbReference>
<dbReference type="InterPro" id="IPR029058">
    <property type="entry name" value="AB_hydrolase_fold"/>
</dbReference>
<keyword evidence="6" id="KW-1185">Reference proteome</keyword>
<dbReference type="PANTHER" id="PTHR43142">
    <property type="entry name" value="CARBOXYLIC ESTER HYDROLASE"/>
    <property type="match status" value="1"/>
</dbReference>
<dbReference type="GO" id="GO:0016787">
    <property type="term" value="F:hydrolase activity"/>
    <property type="evidence" value="ECO:0007669"/>
    <property type="project" value="UniProtKB-KW"/>
</dbReference>
<dbReference type="Pfam" id="PF00135">
    <property type="entry name" value="COesterase"/>
    <property type="match status" value="1"/>
</dbReference>
<evidence type="ECO:0000259" key="4">
    <source>
        <dbReference type="Pfam" id="PF00135"/>
    </source>
</evidence>
<comment type="similarity">
    <text evidence="1 3">Belongs to the type-B carboxylesterase/lipase family.</text>
</comment>
<feature type="domain" description="Carboxylesterase type B" evidence="4">
    <location>
        <begin position="16"/>
        <end position="478"/>
    </location>
</feature>
<evidence type="ECO:0000256" key="1">
    <source>
        <dbReference type="ARBA" id="ARBA00005964"/>
    </source>
</evidence>
<keyword evidence="2 3" id="KW-0378">Hydrolase</keyword>
<evidence type="ECO:0000313" key="5">
    <source>
        <dbReference type="EMBL" id="KAF2110692.1"/>
    </source>
</evidence>
<organism evidence="5 6">
    <name type="scientific">Lophiotrema nucula</name>
    <dbReference type="NCBI Taxonomy" id="690887"/>
    <lineage>
        <taxon>Eukaryota</taxon>
        <taxon>Fungi</taxon>
        <taxon>Dikarya</taxon>
        <taxon>Ascomycota</taxon>
        <taxon>Pezizomycotina</taxon>
        <taxon>Dothideomycetes</taxon>
        <taxon>Pleosporomycetidae</taxon>
        <taxon>Pleosporales</taxon>
        <taxon>Lophiotremataceae</taxon>
        <taxon>Lophiotrema</taxon>
    </lineage>
</organism>
<dbReference type="Proteomes" id="UP000799770">
    <property type="component" value="Unassembled WGS sequence"/>
</dbReference>